<dbReference type="SUPFAM" id="SSF46626">
    <property type="entry name" value="Cytochrome c"/>
    <property type="match status" value="1"/>
</dbReference>
<feature type="transmembrane region" description="Helical" evidence="1">
    <location>
        <begin position="73"/>
        <end position="95"/>
    </location>
</feature>
<dbReference type="SUPFAM" id="SSF52047">
    <property type="entry name" value="RNI-like"/>
    <property type="match status" value="1"/>
</dbReference>
<gene>
    <name evidence="5" type="ORF">M3P09_14245</name>
</gene>
<name>A0ABT0QI85_9FLAO</name>
<dbReference type="InterPro" id="IPR032675">
    <property type="entry name" value="LRR_dom_sf"/>
</dbReference>
<dbReference type="RefSeq" id="WP_249973653.1">
    <property type="nucleotide sequence ID" value="NZ_JAMFLZ010000006.1"/>
</dbReference>
<sequence>MMIKNLKPQIIFIICLLAFNTTYANNAEDVPRFVLALGRFHPLILHLPIGALLLTFFLDIIGRLKKNYPKTTIKYALGFSSFFSILACIFGYFLSLEGGYSEDVLDLHFWTGIASAILITALFLLANKKEKQAKRLFFPLFVTTIIGISVAGHFGSVLTHGDNYITEYIKPLPKAKTITHIDSLNMYDDVVLKIFDNKCIECHNTSKRKGELALHSKESILKGGESGDVIELGNAGNSMLYEHILLPISDEKHMPPEGKPQLTKDEIWLIQYWLNRSENIDTKVIAMPKSDTLNKLLNKYLVFNKKQIEEASFSDIQAVETTGFLVRKLVPNKPELWVKFNKDSITKKSVKELVNLREQIVELDLSNSTLTDDMTSEIKKLKNLEKLNLSNTDITDKTLLNIKESKSLNTLNLVKTSISDKGLESLLSSIDLERVYVWETNVTKNAAEQIQNKFNVNLNNGVSEGFVKITQIKAPVLLTKNTLFTDTLSIKLDPKLKGTKVFYTLDGAEPDSTSLVYKDPILINATTSIAIKAYKKGWLPSETKKEDFIKVTHKVVDYTIVHKPETQYFGPKKLFDFKLGSENFKDEKWNGYLGNDLNTTMDLGEPKTVNTVTVNCLGRSRDWILFPKNIKVFASSNKTSGFKLVGSLSIVEDEKQESTLIKKFNVKMSENTKAQYFKVIAANPKVLPKWHEGAGNPPWIFIDEIILW</sequence>
<evidence type="ECO:0000313" key="5">
    <source>
        <dbReference type="EMBL" id="MCL6296168.1"/>
    </source>
</evidence>
<evidence type="ECO:0000313" key="6">
    <source>
        <dbReference type="Proteomes" id="UP001165381"/>
    </source>
</evidence>
<feature type="domain" description="DUF2231" evidence="3">
    <location>
        <begin position="40"/>
        <end position="158"/>
    </location>
</feature>
<dbReference type="InterPro" id="IPR036909">
    <property type="entry name" value="Cyt_c-like_dom_sf"/>
</dbReference>
<evidence type="ECO:0000259" key="4">
    <source>
        <dbReference type="Pfam" id="PF13290"/>
    </source>
</evidence>
<dbReference type="Gene3D" id="2.60.120.260">
    <property type="entry name" value="Galactose-binding domain-like"/>
    <property type="match status" value="1"/>
</dbReference>
<dbReference type="Proteomes" id="UP001165381">
    <property type="component" value="Unassembled WGS sequence"/>
</dbReference>
<feature type="transmembrane region" description="Helical" evidence="1">
    <location>
        <begin position="137"/>
        <end position="158"/>
    </location>
</feature>
<dbReference type="EMBL" id="JAMFLZ010000006">
    <property type="protein sequence ID" value="MCL6296168.1"/>
    <property type="molecule type" value="Genomic_DNA"/>
</dbReference>
<protein>
    <submittedName>
        <fullName evidence="5">Chitobiase/beta-hexosaminidase C-terminal domain-containing protein</fullName>
    </submittedName>
</protein>
<dbReference type="InterPro" id="IPR059177">
    <property type="entry name" value="GH29D-like_dom"/>
</dbReference>
<proteinExistence type="predicted"/>
<feature type="domain" description="GH29D-like beta-sandwich" evidence="4">
    <location>
        <begin position="489"/>
        <end position="543"/>
    </location>
</feature>
<accession>A0ABT0QI85</accession>
<dbReference type="Pfam" id="PF13290">
    <property type="entry name" value="CHB_HEX_C_1"/>
    <property type="match status" value="1"/>
</dbReference>
<feature type="transmembrane region" description="Helical" evidence="1">
    <location>
        <begin position="107"/>
        <end position="125"/>
    </location>
</feature>
<dbReference type="Pfam" id="PF07635">
    <property type="entry name" value="PSCyt1"/>
    <property type="match status" value="1"/>
</dbReference>
<dbReference type="Pfam" id="PF09990">
    <property type="entry name" value="DUF2231"/>
    <property type="match status" value="1"/>
</dbReference>
<evidence type="ECO:0000259" key="2">
    <source>
        <dbReference type="Pfam" id="PF07635"/>
    </source>
</evidence>
<dbReference type="Gene3D" id="3.80.10.10">
    <property type="entry name" value="Ribonuclease Inhibitor"/>
    <property type="match status" value="1"/>
</dbReference>
<evidence type="ECO:0000256" key="1">
    <source>
        <dbReference type="SAM" id="Phobius"/>
    </source>
</evidence>
<comment type="caution">
    <text evidence="5">The sequence shown here is derived from an EMBL/GenBank/DDBJ whole genome shotgun (WGS) entry which is preliminary data.</text>
</comment>
<dbReference type="InterPro" id="IPR011429">
    <property type="entry name" value="Cyt_c_Planctomycete-type"/>
</dbReference>
<organism evidence="5 6">
    <name type="scientific">Jejuia spongiicola</name>
    <dbReference type="NCBI Taxonomy" id="2942207"/>
    <lineage>
        <taxon>Bacteria</taxon>
        <taxon>Pseudomonadati</taxon>
        <taxon>Bacteroidota</taxon>
        <taxon>Flavobacteriia</taxon>
        <taxon>Flavobacteriales</taxon>
        <taxon>Flavobacteriaceae</taxon>
        <taxon>Jejuia</taxon>
    </lineage>
</organism>
<reference evidence="5" key="1">
    <citation type="submission" date="2022-05" db="EMBL/GenBank/DDBJ databases">
        <authorList>
            <person name="Park J.-S."/>
        </authorList>
    </citation>
    <scope>NUCLEOTIDE SEQUENCE</scope>
    <source>
        <strain evidence="5">2012CJ34-3</strain>
    </source>
</reference>
<keyword evidence="6" id="KW-1185">Reference proteome</keyword>
<keyword evidence="1" id="KW-0472">Membrane</keyword>
<keyword evidence="1" id="KW-1133">Transmembrane helix</keyword>
<keyword evidence="1" id="KW-0812">Transmembrane</keyword>
<evidence type="ECO:0000259" key="3">
    <source>
        <dbReference type="Pfam" id="PF09990"/>
    </source>
</evidence>
<dbReference type="InterPro" id="IPR019251">
    <property type="entry name" value="DUF2231_TM"/>
</dbReference>
<feature type="transmembrane region" description="Helical" evidence="1">
    <location>
        <begin position="40"/>
        <end position="61"/>
    </location>
</feature>
<feature type="domain" description="Cytochrome C Planctomycete-type" evidence="2">
    <location>
        <begin position="199"/>
        <end position="258"/>
    </location>
</feature>